<dbReference type="GO" id="GO:0050839">
    <property type="term" value="F:cell adhesion molecule binding"/>
    <property type="evidence" value="ECO:0007669"/>
    <property type="project" value="TreeGrafter"/>
</dbReference>
<evidence type="ECO:0000313" key="7">
    <source>
        <dbReference type="EMBL" id="VDI25510.1"/>
    </source>
</evidence>
<dbReference type="InterPro" id="IPR003599">
    <property type="entry name" value="Ig_sub"/>
</dbReference>
<name>A0A8B6DXB9_MYTGA</name>
<dbReference type="Pfam" id="PF13927">
    <property type="entry name" value="Ig_3"/>
    <property type="match status" value="1"/>
</dbReference>
<comment type="subcellular location">
    <subcellularLocation>
        <location evidence="1">Membrane</location>
        <topology evidence="1">Single-pass type I membrane protein</topology>
    </subcellularLocation>
</comment>
<organism evidence="7 8">
    <name type="scientific">Mytilus galloprovincialis</name>
    <name type="common">Mediterranean mussel</name>
    <dbReference type="NCBI Taxonomy" id="29158"/>
    <lineage>
        <taxon>Eukaryota</taxon>
        <taxon>Metazoa</taxon>
        <taxon>Spiralia</taxon>
        <taxon>Lophotrochozoa</taxon>
        <taxon>Mollusca</taxon>
        <taxon>Bivalvia</taxon>
        <taxon>Autobranchia</taxon>
        <taxon>Pteriomorphia</taxon>
        <taxon>Mytilida</taxon>
        <taxon>Mytiloidea</taxon>
        <taxon>Mytilidae</taxon>
        <taxon>Mytilinae</taxon>
        <taxon>Mytilus</taxon>
    </lineage>
</organism>
<dbReference type="InterPro" id="IPR007110">
    <property type="entry name" value="Ig-like_dom"/>
</dbReference>
<dbReference type="PROSITE" id="PS50835">
    <property type="entry name" value="IG_LIKE"/>
    <property type="match status" value="2"/>
</dbReference>
<dbReference type="Proteomes" id="UP000596742">
    <property type="component" value="Unassembled WGS sequence"/>
</dbReference>
<dbReference type="OrthoDB" id="6118832at2759"/>
<keyword evidence="5" id="KW-0393">Immunoglobulin domain</keyword>
<feature type="domain" description="Ig-like" evidence="6">
    <location>
        <begin position="1"/>
        <end position="81"/>
    </location>
</feature>
<dbReference type="InterPro" id="IPR013783">
    <property type="entry name" value="Ig-like_fold"/>
</dbReference>
<evidence type="ECO:0000256" key="3">
    <source>
        <dbReference type="ARBA" id="ARBA00023157"/>
    </source>
</evidence>
<feature type="non-terminal residue" evidence="7">
    <location>
        <position position="1"/>
    </location>
</feature>
<keyword evidence="4" id="KW-0325">Glycoprotein</keyword>
<sequence>PPIVKVTALPSSKLNEKDNISLSCTYNSNPYPSFITWTKNQNNISHDSEYTKINISRDENGLYVCNVSNSIGYGVAKVQISVFYPPKVAVEQLQNGSLFCNVSGVPNNYTFSKWEHRSSNGDFLRKLDDEGSSLLTIDVQNDNPIYTSDGLYYCRVSNGIPDKNNITLQTGFKDIYFPGNIIN</sequence>
<dbReference type="GO" id="GO:0098609">
    <property type="term" value="P:cell-cell adhesion"/>
    <property type="evidence" value="ECO:0007669"/>
    <property type="project" value="TreeGrafter"/>
</dbReference>
<keyword evidence="3" id="KW-1015">Disulfide bond</keyword>
<dbReference type="PANTHER" id="PTHR11640:SF31">
    <property type="entry name" value="IRREGULAR CHIASM C-ROUGHEST PROTEIN-RELATED"/>
    <property type="match status" value="1"/>
</dbReference>
<keyword evidence="8" id="KW-1185">Reference proteome</keyword>
<dbReference type="EMBL" id="UYJE01004165">
    <property type="protein sequence ID" value="VDI25510.1"/>
    <property type="molecule type" value="Genomic_DNA"/>
</dbReference>
<proteinExistence type="predicted"/>
<evidence type="ECO:0000256" key="1">
    <source>
        <dbReference type="ARBA" id="ARBA00004479"/>
    </source>
</evidence>
<gene>
    <name evidence="7" type="ORF">MGAL_10B077255</name>
</gene>
<evidence type="ECO:0000313" key="8">
    <source>
        <dbReference type="Proteomes" id="UP000596742"/>
    </source>
</evidence>
<feature type="domain" description="Ig-like" evidence="6">
    <location>
        <begin position="85"/>
        <end position="167"/>
    </location>
</feature>
<evidence type="ECO:0000259" key="6">
    <source>
        <dbReference type="PROSITE" id="PS50835"/>
    </source>
</evidence>
<dbReference type="InterPro" id="IPR051275">
    <property type="entry name" value="Cell_adhesion_signaling"/>
</dbReference>
<evidence type="ECO:0000256" key="5">
    <source>
        <dbReference type="ARBA" id="ARBA00023319"/>
    </source>
</evidence>
<dbReference type="Gene3D" id="2.60.40.10">
    <property type="entry name" value="Immunoglobulins"/>
    <property type="match status" value="2"/>
</dbReference>
<dbReference type="SUPFAM" id="SSF48726">
    <property type="entry name" value="Immunoglobulin"/>
    <property type="match status" value="2"/>
</dbReference>
<evidence type="ECO:0000256" key="4">
    <source>
        <dbReference type="ARBA" id="ARBA00023180"/>
    </source>
</evidence>
<keyword evidence="2" id="KW-0472">Membrane</keyword>
<dbReference type="SMART" id="SM00409">
    <property type="entry name" value="IG"/>
    <property type="match status" value="2"/>
</dbReference>
<dbReference type="InterPro" id="IPR036179">
    <property type="entry name" value="Ig-like_dom_sf"/>
</dbReference>
<protein>
    <recommendedName>
        <fullName evidence="6">Ig-like domain-containing protein</fullName>
    </recommendedName>
</protein>
<evidence type="ECO:0000256" key="2">
    <source>
        <dbReference type="ARBA" id="ARBA00023136"/>
    </source>
</evidence>
<accession>A0A8B6DXB9</accession>
<dbReference type="GO" id="GO:0005886">
    <property type="term" value="C:plasma membrane"/>
    <property type="evidence" value="ECO:0007669"/>
    <property type="project" value="TreeGrafter"/>
</dbReference>
<dbReference type="PANTHER" id="PTHR11640">
    <property type="entry name" value="NEPHRIN"/>
    <property type="match status" value="1"/>
</dbReference>
<comment type="caution">
    <text evidence="7">The sequence shown here is derived from an EMBL/GenBank/DDBJ whole genome shotgun (WGS) entry which is preliminary data.</text>
</comment>
<reference evidence="7" key="1">
    <citation type="submission" date="2018-11" db="EMBL/GenBank/DDBJ databases">
        <authorList>
            <person name="Alioto T."/>
            <person name="Alioto T."/>
        </authorList>
    </citation>
    <scope>NUCLEOTIDE SEQUENCE</scope>
</reference>
<dbReference type="AlphaFoldDB" id="A0A8B6DXB9"/>
<dbReference type="GO" id="GO:0005911">
    <property type="term" value="C:cell-cell junction"/>
    <property type="evidence" value="ECO:0007669"/>
    <property type="project" value="TreeGrafter"/>
</dbReference>